<protein>
    <submittedName>
        <fullName evidence="2">Uncharacterized protein</fullName>
    </submittedName>
</protein>
<name>A0A7W3LSJ6_ACTNM</name>
<organism evidence="2 3">
    <name type="scientific">Actinomadura namibiensis</name>
    <dbReference type="NCBI Taxonomy" id="182080"/>
    <lineage>
        <taxon>Bacteria</taxon>
        <taxon>Bacillati</taxon>
        <taxon>Actinomycetota</taxon>
        <taxon>Actinomycetes</taxon>
        <taxon>Streptosporangiales</taxon>
        <taxon>Thermomonosporaceae</taxon>
        <taxon>Actinomadura</taxon>
    </lineage>
</organism>
<reference evidence="2 3" key="1">
    <citation type="submission" date="2020-08" db="EMBL/GenBank/DDBJ databases">
        <title>Genomic Encyclopedia of Type Strains, Phase IV (KMG-IV): sequencing the most valuable type-strain genomes for metagenomic binning, comparative biology and taxonomic classification.</title>
        <authorList>
            <person name="Goeker M."/>
        </authorList>
    </citation>
    <scope>NUCLEOTIDE SEQUENCE [LARGE SCALE GENOMIC DNA]</scope>
    <source>
        <strain evidence="2 3">DSM 44197</strain>
    </source>
</reference>
<accession>A0A7W3LSJ6</accession>
<proteinExistence type="predicted"/>
<keyword evidence="3" id="KW-1185">Reference proteome</keyword>
<evidence type="ECO:0000256" key="1">
    <source>
        <dbReference type="SAM" id="MobiDB-lite"/>
    </source>
</evidence>
<evidence type="ECO:0000313" key="2">
    <source>
        <dbReference type="EMBL" id="MBA8953538.1"/>
    </source>
</evidence>
<sequence length="110" mass="12118">MAAPPPPGALPPPLDSAAAAKLSPNEQPNPAYRQLYQAYADAYGSIDRLRRALDPAHRTLNGTDAWLGPEARQWGGQLDTQRGQLQKAADRILWDIYERLSATQRTIARV</sequence>
<gene>
    <name evidence="2" type="ORF">HNR61_005191</name>
</gene>
<feature type="compositionally biased region" description="Low complexity" evidence="1">
    <location>
        <begin position="15"/>
        <end position="24"/>
    </location>
</feature>
<feature type="region of interest" description="Disordered" evidence="1">
    <location>
        <begin position="1"/>
        <end position="29"/>
    </location>
</feature>
<comment type="caution">
    <text evidence="2">The sequence shown here is derived from an EMBL/GenBank/DDBJ whole genome shotgun (WGS) entry which is preliminary data.</text>
</comment>
<feature type="compositionally biased region" description="Pro residues" evidence="1">
    <location>
        <begin position="1"/>
        <end position="14"/>
    </location>
</feature>
<dbReference type="AlphaFoldDB" id="A0A7W3LSJ6"/>
<dbReference type="RefSeq" id="WP_182845731.1">
    <property type="nucleotide sequence ID" value="NZ_BAAALP010000078.1"/>
</dbReference>
<evidence type="ECO:0000313" key="3">
    <source>
        <dbReference type="Proteomes" id="UP000572680"/>
    </source>
</evidence>
<dbReference type="Proteomes" id="UP000572680">
    <property type="component" value="Unassembled WGS sequence"/>
</dbReference>
<dbReference type="EMBL" id="JACJIA010000007">
    <property type="protein sequence ID" value="MBA8953538.1"/>
    <property type="molecule type" value="Genomic_DNA"/>
</dbReference>